<dbReference type="PROSITE" id="PS00843">
    <property type="entry name" value="DALA_DALA_LIGASE_1"/>
    <property type="match status" value="1"/>
</dbReference>
<dbReference type="AlphaFoldDB" id="A0A2M7XX41"/>
<dbReference type="GO" id="GO:0008716">
    <property type="term" value="F:D-alanine-D-alanine ligase activity"/>
    <property type="evidence" value="ECO:0007669"/>
    <property type="project" value="TreeGrafter"/>
</dbReference>
<dbReference type="Proteomes" id="UP000229647">
    <property type="component" value="Unassembled WGS sequence"/>
</dbReference>
<dbReference type="Pfam" id="PF01820">
    <property type="entry name" value="Dala_Dala_lig_N"/>
    <property type="match status" value="1"/>
</dbReference>
<reference evidence="3" key="1">
    <citation type="submission" date="2017-09" db="EMBL/GenBank/DDBJ databases">
        <title>Depth-based differentiation of microbial function through sediment-hosted aquifers and enrichment of novel symbionts in the deep terrestrial subsurface.</title>
        <authorList>
            <person name="Probst A.J."/>
            <person name="Ladd B."/>
            <person name="Jarett J.K."/>
            <person name="Geller-Mcgrath D.E."/>
            <person name="Sieber C.M.K."/>
            <person name="Emerson J.B."/>
            <person name="Anantharaman K."/>
            <person name="Thomas B.C."/>
            <person name="Malmstrom R."/>
            <person name="Stieglmeier M."/>
            <person name="Klingl A."/>
            <person name="Woyke T."/>
            <person name="Ryan C.M."/>
            <person name="Banfield J.F."/>
        </authorList>
    </citation>
    <scope>NUCLEOTIDE SEQUENCE [LARGE SCALE GENOMIC DNA]</scope>
</reference>
<evidence type="ECO:0000313" key="3">
    <source>
        <dbReference type="Proteomes" id="UP000229647"/>
    </source>
</evidence>
<dbReference type="EMBL" id="PFWL01000174">
    <property type="protein sequence ID" value="PJA55296.1"/>
    <property type="molecule type" value="Genomic_DNA"/>
</dbReference>
<accession>A0A2M7XX41</accession>
<comment type="caution">
    <text evidence="2">The sequence shown here is derived from an EMBL/GenBank/DDBJ whole genome shotgun (WGS) entry which is preliminary data.</text>
</comment>
<dbReference type="InterPro" id="IPR016185">
    <property type="entry name" value="PreATP-grasp_dom_sf"/>
</dbReference>
<dbReference type="SUPFAM" id="SSF52440">
    <property type="entry name" value="PreATP-grasp domain"/>
    <property type="match status" value="1"/>
</dbReference>
<protein>
    <submittedName>
        <fullName evidence="2">D-alanine--D-alanine ligase</fullName>
    </submittedName>
</protein>
<proteinExistence type="predicted"/>
<dbReference type="InterPro" id="IPR011127">
    <property type="entry name" value="Dala_Dala_lig_N"/>
</dbReference>
<keyword evidence="2" id="KW-0436">Ligase</keyword>
<sequence>MYNTTMKTVAVFFGSRSPEHDVSILTGQLIISGLKKCGYNVIPVYIDKKGKWYSDARLASMKFFTKNQVDLDKKLEGFNIDFNKSTGKIVKQSGFLKSNTVFDIAFPAFHGQNGEDGTFQGLCEILNVPYVGCDVTSSAITMDKVLTKMIYKANDIPTVDFISLN</sequence>
<gene>
    <name evidence="2" type="ORF">CO165_04335</name>
</gene>
<dbReference type="Gene3D" id="3.30.470.20">
    <property type="entry name" value="ATP-grasp fold, B domain"/>
    <property type="match status" value="1"/>
</dbReference>
<dbReference type="Gene3D" id="3.40.50.20">
    <property type="match status" value="1"/>
</dbReference>
<name>A0A2M7XX41_9BACT</name>
<evidence type="ECO:0000313" key="2">
    <source>
        <dbReference type="EMBL" id="PJA55296.1"/>
    </source>
</evidence>
<evidence type="ECO:0000259" key="1">
    <source>
        <dbReference type="Pfam" id="PF01820"/>
    </source>
</evidence>
<feature type="non-terminal residue" evidence="2">
    <location>
        <position position="165"/>
    </location>
</feature>
<organism evidence="2 3">
    <name type="scientific">Candidatus Roizmanbacteria bacterium CG_4_9_14_3_um_filter_33_18</name>
    <dbReference type="NCBI Taxonomy" id="1974841"/>
    <lineage>
        <taxon>Bacteria</taxon>
        <taxon>Candidatus Roizmaniibacteriota</taxon>
    </lineage>
</organism>
<dbReference type="PANTHER" id="PTHR23132:SF23">
    <property type="entry name" value="D-ALANINE--D-ALANINE LIGASE B"/>
    <property type="match status" value="1"/>
</dbReference>
<feature type="domain" description="D-alanine--D-alanine ligase N-terminal" evidence="1">
    <location>
        <begin position="9"/>
        <end position="133"/>
    </location>
</feature>
<dbReference type="PANTHER" id="PTHR23132">
    <property type="entry name" value="D-ALANINE--D-ALANINE LIGASE"/>
    <property type="match status" value="1"/>
</dbReference>
<dbReference type="InterPro" id="IPR000291">
    <property type="entry name" value="D-Ala_lig_Van_CS"/>
</dbReference>